<keyword evidence="9" id="KW-0406">Ion transport</keyword>
<keyword evidence="4" id="KW-1003">Cell membrane</keyword>
<feature type="region of interest" description="Disordered" evidence="14">
    <location>
        <begin position="85"/>
        <end position="106"/>
    </location>
</feature>
<dbReference type="EMBL" id="JAODUP010000842">
    <property type="protein sequence ID" value="KAK2143422.1"/>
    <property type="molecule type" value="Genomic_DNA"/>
</dbReference>
<comment type="caution">
    <text evidence="17">The sequence shown here is derived from an EMBL/GenBank/DDBJ whole genome shotgun (WGS) entry which is preliminary data.</text>
</comment>
<feature type="coiled-coil region" evidence="13">
    <location>
        <begin position="211"/>
        <end position="248"/>
    </location>
</feature>
<feature type="transmembrane region" description="Helical" evidence="15">
    <location>
        <begin position="47"/>
        <end position="73"/>
    </location>
</feature>
<dbReference type="InterPro" id="IPR005821">
    <property type="entry name" value="Ion_trans_dom"/>
</dbReference>
<evidence type="ECO:0000313" key="18">
    <source>
        <dbReference type="Proteomes" id="UP001208570"/>
    </source>
</evidence>
<dbReference type="AlphaFoldDB" id="A0AAD9MRT8"/>
<name>A0AAD9MRT8_9ANNE</name>
<keyword evidence="11" id="KW-0407">Ion channel</keyword>
<keyword evidence="10 15" id="KW-0472">Membrane</keyword>
<dbReference type="Gene3D" id="1.20.120.350">
    <property type="entry name" value="Voltage-gated potassium channels. Chain C"/>
    <property type="match status" value="1"/>
</dbReference>
<evidence type="ECO:0000256" key="13">
    <source>
        <dbReference type="SAM" id="Coils"/>
    </source>
</evidence>
<protein>
    <recommendedName>
        <fullName evidence="2">Voltage-gated hydrogen channel 1</fullName>
    </recommendedName>
    <alternativeName>
        <fullName evidence="12">Hydrogen voltage-gated channel 1</fullName>
    </alternativeName>
</protein>
<dbReference type="SUPFAM" id="SSF81324">
    <property type="entry name" value="Voltage-gated potassium channels"/>
    <property type="match status" value="1"/>
</dbReference>
<evidence type="ECO:0000256" key="4">
    <source>
        <dbReference type="ARBA" id="ARBA00022475"/>
    </source>
</evidence>
<dbReference type="GO" id="GO:0034702">
    <property type="term" value="C:monoatomic ion channel complex"/>
    <property type="evidence" value="ECO:0007669"/>
    <property type="project" value="UniProtKB-KW"/>
</dbReference>
<evidence type="ECO:0000256" key="7">
    <source>
        <dbReference type="ARBA" id="ARBA00022989"/>
    </source>
</evidence>
<evidence type="ECO:0000256" key="5">
    <source>
        <dbReference type="ARBA" id="ARBA00022692"/>
    </source>
</evidence>
<comment type="subcellular location">
    <subcellularLocation>
        <location evidence="1">Cell membrane</location>
        <topology evidence="1">Multi-pass membrane protein</topology>
    </subcellularLocation>
</comment>
<keyword evidence="6" id="KW-0851">Voltage-gated channel</keyword>
<evidence type="ECO:0000259" key="16">
    <source>
        <dbReference type="Pfam" id="PF00520"/>
    </source>
</evidence>
<evidence type="ECO:0000256" key="15">
    <source>
        <dbReference type="SAM" id="Phobius"/>
    </source>
</evidence>
<evidence type="ECO:0000256" key="12">
    <source>
        <dbReference type="ARBA" id="ARBA00031989"/>
    </source>
</evidence>
<dbReference type="PANTHER" id="PTHR46480:SF1">
    <property type="entry name" value="VOLTAGE-GATED HYDROGEN CHANNEL 1"/>
    <property type="match status" value="1"/>
</dbReference>
<feature type="domain" description="Ion transport" evidence="16">
    <location>
        <begin position="53"/>
        <end position="191"/>
    </location>
</feature>
<sequence length="606" mass="68189">MVTNRKFTVAAGTLALPTEVTTSTLEDVVIPDVSEDLSKTRQKLNRFLNLLSFQAFIVTVVVLDTMLVIFLLLMELNIIKDPPGEEPRNQMKRSVRNSSQSESSRDKVREAEHAIHIMELFILTVFLMEIILRILARGVDLVYDKWQVFDSLVVIVTFALYVSLTAAVTSRRVTYSVGFLILLRLWRIGRIHYDLKQPVIQKARSLILAHRRAWSETEEQLKQSRQQIERQQEKIASLKSRIKTLQSVIGLKQSDSSVSTETGKIFVSGLSLHFGMSDGEDGISNHQMADSILATVHVRPELSIHNYRSCSLPSALMSGCFDANSSISLPSSPKNLSCYHNSNKNIVTHGSSGKIPDLVEHTQGADIYRDPSFKEALTLQALALDRGRAHFLQCSWQSKKEVNSSVDDLPHVSNHYSTAEVSHHGNWSEEEHKPAYTSQSDSPPKLNINYAGIVIDSPKYIKNRDRCGCERVLTQHHREKSASTGALARSGLSHIVDDDQASHRRNHKGEPQCTTLPRRHKNGQISCDGKHYPQEKSDKIQLITEVNTGQGHVDYTFSNPSFALCLSPEELEKIEREEIERVSQIPFDQYGSISHLLREGIPISEL</sequence>
<feature type="transmembrane region" description="Helical" evidence="15">
    <location>
        <begin position="148"/>
        <end position="167"/>
    </location>
</feature>
<evidence type="ECO:0000256" key="1">
    <source>
        <dbReference type="ARBA" id="ARBA00004651"/>
    </source>
</evidence>
<evidence type="ECO:0000256" key="11">
    <source>
        <dbReference type="ARBA" id="ARBA00023303"/>
    </source>
</evidence>
<evidence type="ECO:0000256" key="6">
    <source>
        <dbReference type="ARBA" id="ARBA00022882"/>
    </source>
</evidence>
<evidence type="ECO:0000256" key="2">
    <source>
        <dbReference type="ARBA" id="ARBA00015897"/>
    </source>
</evidence>
<accession>A0AAD9MRT8</accession>
<gene>
    <name evidence="17" type="ORF">LSH36_841g00021</name>
</gene>
<keyword evidence="7 15" id="KW-1133">Transmembrane helix</keyword>
<proteinExistence type="predicted"/>
<dbReference type="Proteomes" id="UP001208570">
    <property type="component" value="Unassembled WGS sequence"/>
</dbReference>
<evidence type="ECO:0000313" key="17">
    <source>
        <dbReference type="EMBL" id="KAK2143422.1"/>
    </source>
</evidence>
<reference evidence="17" key="1">
    <citation type="journal article" date="2023" name="Mol. Biol. Evol.">
        <title>Third-Generation Sequencing Reveals the Adaptive Role of the Epigenome in Three Deep-Sea Polychaetes.</title>
        <authorList>
            <person name="Perez M."/>
            <person name="Aroh O."/>
            <person name="Sun Y."/>
            <person name="Lan Y."/>
            <person name="Juniper S.K."/>
            <person name="Young C.R."/>
            <person name="Angers B."/>
            <person name="Qian P.Y."/>
        </authorList>
    </citation>
    <scope>NUCLEOTIDE SEQUENCE</scope>
    <source>
        <strain evidence="17">P08H-3</strain>
    </source>
</reference>
<dbReference type="GO" id="GO:0030171">
    <property type="term" value="F:voltage-gated proton channel activity"/>
    <property type="evidence" value="ECO:0007669"/>
    <property type="project" value="InterPro"/>
</dbReference>
<dbReference type="InterPro" id="IPR031846">
    <property type="entry name" value="Hvcn1"/>
</dbReference>
<keyword evidence="3" id="KW-0813">Transport</keyword>
<evidence type="ECO:0000256" key="14">
    <source>
        <dbReference type="SAM" id="MobiDB-lite"/>
    </source>
</evidence>
<dbReference type="GO" id="GO:0005886">
    <property type="term" value="C:plasma membrane"/>
    <property type="evidence" value="ECO:0007669"/>
    <property type="project" value="UniProtKB-SubCell"/>
</dbReference>
<feature type="transmembrane region" description="Helical" evidence="15">
    <location>
        <begin position="114"/>
        <end position="136"/>
    </location>
</feature>
<keyword evidence="8 13" id="KW-0175">Coiled coil</keyword>
<evidence type="ECO:0000256" key="9">
    <source>
        <dbReference type="ARBA" id="ARBA00023065"/>
    </source>
</evidence>
<evidence type="ECO:0000256" key="10">
    <source>
        <dbReference type="ARBA" id="ARBA00023136"/>
    </source>
</evidence>
<dbReference type="InterPro" id="IPR027359">
    <property type="entry name" value="Volt_channel_dom_sf"/>
</dbReference>
<dbReference type="PANTHER" id="PTHR46480">
    <property type="entry name" value="F20B24.22"/>
    <property type="match status" value="1"/>
</dbReference>
<evidence type="ECO:0000256" key="3">
    <source>
        <dbReference type="ARBA" id="ARBA00022448"/>
    </source>
</evidence>
<keyword evidence="5 15" id="KW-0812">Transmembrane</keyword>
<feature type="compositionally biased region" description="Basic and acidic residues" evidence="14">
    <location>
        <begin position="421"/>
        <end position="434"/>
    </location>
</feature>
<feature type="region of interest" description="Disordered" evidence="14">
    <location>
        <begin position="421"/>
        <end position="443"/>
    </location>
</feature>
<organism evidence="17 18">
    <name type="scientific">Paralvinella palmiformis</name>
    <dbReference type="NCBI Taxonomy" id="53620"/>
    <lineage>
        <taxon>Eukaryota</taxon>
        <taxon>Metazoa</taxon>
        <taxon>Spiralia</taxon>
        <taxon>Lophotrochozoa</taxon>
        <taxon>Annelida</taxon>
        <taxon>Polychaeta</taxon>
        <taxon>Sedentaria</taxon>
        <taxon>Canalipalpata</taxon>
        <taxon>Terebellida</taxon>
        <taxon>Terebelliformia</taxon>
        <taxon>Alvinellidae</taxon>
        <taxon>Paralvinella</taxon>
    </lineage>
</organism>
<evidence type="ECO:0000256" key="8">
    <source>
        <dbReference type="ARBA" id="ARBA00023054"/>
    </source>
</evidence>
<dbReference type="Pfam" id="PF00520">
    <property type="entry name" value="Ion_trans"/>
    <property type="match status" value="1"/>
</dbReference>
<keyword evidence="18" id="KW-1185">Reference proteome</keyword>